<dbReference type="EMBL" id="JAUTXU010000118">
    <property type="protein sequence ID" value="KAK3706624.1"/>
    <property type="molecule type" value="Genomic_DNA"/>
</dbReference>
<evidence type="ECO:0000313" key="2">
    <source>
        <dbReference type="Proteomes" id="UP001281147"/>
    </source>
</evidence>
<evidence type="ECO:0000313" key="1">
    <source>
        <dbReference type="EMBL" id="KAK3706624.1"/>
    </source>
</evidence>
<keyword evidence="2" id="KW-1185">Reference proteome</keyword>
<accession>A0ACC3N022</accession>
<reference evidence="1" key="1">
    <citation type="submission" date="2023-07" db="EMBL/GenBank/DDBJ databases">
        <title>Black Yeasts Isolated from many extreme environments.</title>
        <authorList>
            <person name="Coleine C."/>
            <person name="Stajich J.E."/>
            <person name="Selbmann L."/>
        </authorList>
    </citation>
    <scope>NUCLEOTIDE SEQUENCE</scope>
    <source>
        <strain evidence="1">CCFEE 5714</strain>
    </source>
</reference>
<dbReference type="Proteomes" id="UP001281147">
    <property type="component" value="Unassembled WGS sequence"/>
</dbReference>
<comment type="caution">
    <text evidence="1">The sequence shown here is derived from an EMBL/GenBank/DDBJ whole genome shotgun (WGS) entry which is preliminary data.</text>
</comment>
<organism evidence="1 2">
    <name type="scientific">Vermiconidia calcicola</name>
    <dbReference type="NCBI Taxonomy" id="1690605"/>
    <lineage>
        <taxon>Eukaryota</taxon>
        <taxon>Fungi</taxon>
        <taxon>Dikarya</taxon>
        <taxon>Ascomycota</taxon>
        <taxon>Pezizomycotina</taxon>
        <taxon>Dothideomycetes</taxon>
        <taxon>Dothideomycetidae</taxon>
        <taxon>Mycosphaerellales</taxon>
        <taxon>Extremaceae</taxon>
        <taxon>Vermiconidia</taxon>
    </lineage>
</organism>
<sequence length="265" mass="28136">MTSLTNSLYTCKAQNELCKAFSIKLSTNSQVVLIARNAGYNALFIDLEHGWQTLAEASSLCIVGLLAGITPFVRVPHQCGNGFVQRVLDGGAMGIIFPHIHSAEDAKAAVRISKYPPVGCRSMTGPQPIFGMKTVPMKETIQQCNESASTVIAMIESKDAIEIVDEIAAVEGVDVLLVGSSDLSIDLGVPGQLASKTYRSAVEEVSQACHKHGKILGIAGVYDNPDVHDWTINTLGARFMLVQQDAGLIAAGAVKSVEALPSVRS</sequence>
<gene>
    <name evidence="1" type="ORF">LTR37_012633</name>
</gene>
<proteinExistence type="predicted"/>
<name>A0ACC3N022_9PEZI</name>
<protein>
    <submittedName>
        <fullName evidence="1">Uncharacterized protein</fullName>
    </submittedName>
</protein>